<dbReference type="EMBL" id="KV482429">
    <property type="protein sequence ID" value="OCT55581.1"/>
    <property type="molecule type" value="Genomic_DNA"/>
</dbReference>
<proteinExistence type="predicted"/>
<reference evidence="2" key="1">
    <citation type="submission" date="2016-05" db="EMBL/GenBank/DDBJ databases">
        <title>WGS assembly of Xenopus laevis.</title>
        <authorList>
            <person name="Session A."/>
            <person name="Uno Y."/>
            <person name="Kwon T."/>
            <person name="Chapman J."/>
            <person name="Toyoda A."/>
            <person name="Takahashi S."/>
            <person name="Fukui A."/>
            <person name="Hikosaka A."/>
            <person name="Putnam N."/>
            <person name="Stites J."/>
            <person name="Van Heeringen S."/>
            <person name="Quigley I."/>
            <person name="Heinz S."/>
            <person name="Hellsten U."/>
            <person name="Lyons J."/>
            <person name="Suzuki A."/>
            <person name="Kondo M."/>
            <person name="Ogino H."/>
            <person name="Ochi H."/>
            <person name="Bogdanovic O."/>
            <person name="Lister R."/>
            <person name="Georgiou G."/>
            <person name="Paranjpe S."/>
            <person name="Van Kruijsbergen I."/>
            <person name="Mozaffari S."/>
            <person name="Shu S."/>
            <person name="Schmutz J."/>
            <person name="Jenkins J."/>
            <person name="Grimwood J."/>
            <person name="Carlson J."/>
            <person name="Mitros T."/>
            <person name="Simakov O."/>
            <person name="Heald R."/>
            <person name="Miller K."/>
            <person name="Haudenschild C."/>
            <person name="Kuroki Y."/>
            <person name="Tanaka T."/>
            <person name="Michiue T."/>
            <person name="Watanabe M."/>
            <person name="Kinoshita T."/>
            <person name="Ohta Y."/>
            <person name="Mawaribuchi S."/>
            <person name="Suzuki Y."/>
            <person name="Haramoto Y."/>
            <person name="Yamamoto T."/>
            <person name="Takagi C."/>
            <person name="Kitzman J."/>
            <person name="Shendure J."/>
            <person name="Nakayama T."/>
            <person name="Izutsu Y."/>
            <person name="Robert J."/>
            <person name="Dichmann D."/>
            <person name="Flajnik M."/>
            <person name="Houston D."/>
            <person name="Marcotte E."/>
            <person name="Wallingford J."/>
            <person name="Ito Y."/>
            <person name="Asashima M."/>
            <person name="Ueno N."/>
            <person name="Matsuda Y."/>
            <person name="Jan Veenstra G."/>
            <person name="Fujiyama A."/>
            <person name="Harland R."/>
            <person name="Taira M."/>
            <person name="Rokhsar D.S."/>
        </authorList>
    </citation>
    <scope>NUCLEOTIDE SEQUENCE</scope>
    <source>
        <strain evidence="2">J</strain>
        <tissue evidence="2">Blood</tissue>
    </source>
</reference>
<keyword evidence="1" id="KW-0812">Transmembrane</keyword>
<evidence type="ECO:0000313" key="2">
    <source>
        <dbReference type="EMBL" id="OCT55581.1"/>
    </source>
</evidence>
<accession>A0A974GYT1</accession>
<dbReference type="AlphaFoldDB" id="A0A974GYT1"/>
<keyword evidence="1" id="KW-0472">Membrane</keyword>
<protein>
    <submittedName>
        <fullName evidence="2">Uncharacterized protein</fullName>
    </submittedName>
</protein>
<gene>
    <name evidence="2" type="ORF">XELAEV_18000483mg</name>
</gene>
<dbReference type="Proteomes" id="UP000694892">
    <property type="component" value="Unassembled WGS sequence"/>
</dbReference>
<organism evidence="2">
    <name type="scientific">Xenopus laevis</name>
    <name type="common">African clawed frog</name>
    <dbReference type="NCBI Taxonomy" id="8355"/>
    <lineage>
        <taxon>Eukaryota</taxon>
        <taxon>Metazoa</taxon>
        <taxon>Chordata</taxon>
        <taxon>Craniata</taxon>
        <taxon>Vertebrata</taxon>
        <taxon>Euteleostomi</taxon>
        <taxon>Amphibia</taxon>
        <taxon>Batrachia</taxon>
        <taxon>Anura</taxon>
        <taxon>Pipoidea</taxon>
        <taxon>Pipidae</taxon>
        <taxon>Xenopodinae</taxon>
        <taxon>Xenopus</taxon>
        <taxon>Xenopus</taxon>
    </lineage>
</organism>
<evidence type="ECO:0000256" key="1">
    <source>
        <dbReference type="SAM" id="Phobius"/>
    </source>
</evidence>
<keyword evidence="1" id="KW-1133">Transmembrane helix</keyword>
<feature type="transmembrane region" description="Helical" evidence="1">
    <location>
        <begin position="60"/>
        <end position="84"/>
    </location>
</feature>
<name>A0A974GYT1_XENLA</name>
<sequence>MIYKWILEPISRLRTFESNPFFSLFPIMYSWKNPIGPIGFVGILGLLCGNVTVQLIRTVVILHVHVCSSVFYVLFIRVFPVYIWHITYCI</sequence>
<feature type="transmembrane region" description="Helical" evidence="1">
    <location>
        <begin position="35"/>
        <end position="53"/>
    </location>
</feature>